<dbReference type="RefSeq" id="WP_183367372.1">
    <property type="nucleotide sequence ID" value="NZ_JACIEZ010000007.1"/>
</dbReference>
<keyword evidence="2" id="KW-0732">Signal</keyword>
<dbReference type="Proteomes" id="UP000528286">
    <property type="component" value="Unassembled WGS sequence"/>
</dbReference>
<feature type="region of interest" description="Disordered" evidence="1">
    <location>
        <begin position="121"/>
        <end position="145"/>
    </location>
</feature>
<feature type="signal peptide" evidence="2">
    <location>
        <begin position="1"/>
        <end position="18"/>
    </location>
</feature>
<proteinExistence type="predicted"/>
<organism evidence="3 4">
    <name type="scientific">Gellertiella hungarica</name>
    <dbReference type="NCBI Taxonomy" id="1572859"/>
    <lineage>
        <taxon>Bacteria</taxon>
        <taxon>Pseudomonadati</taxon>
        <taxon>Pseudomonadota</taxon>
        <taxon>Alphaproteobacteria</taxon>
        <taxon>Hyphomicrobiales</taxon>
        <taxon>Rhizobiaceae</taxon>
        <taxon>Gellertiella</taxon>
    </lineage>
</organism>
<keyword evidence="4" id="KW-1185">Reference proteome</keyword>
<protein>
    <submittedName>
        <fullName evidence="3">Uncharacterized protein</fullName>
    </submittedName>
</protein>
<gene>
    <name evidence="3" type="ORF">GGR23_003298</name>
</gene>
<dbReference type="EMBL" id="JACIEZ010000007">
    <property type="protein sequence ID" value="MBB4066085.1"/>
    <property type="molecule type" value="Genomic_DNA"/>
</dbReference>
<reference evidence="3 4" key="1">
    <citation type="submission" date="2020-08" db="EMBL/GenBank/DDBJ databases">
        <title>Genomic Encyclopedia of Type Strains, Phase IV (KMG-IV): sequencing the most valuable type-strain genomes for metagenomic binning, comparative biology and taxonomic classification.</title>
        <authorList>
            <person name="Goeker M."/>
        </authorList>
    </citation>
    <scope>NUCLEOTIDE SEQUENCE [LARGE SCALE GENOMIC DNA]</scope>
    <source>
        <strain evidence="3 4">DSM 29853</strain>
    </source>
</reference>
<dbReference type="AlphaFoldDB" id="A0A7W6NM41"/>
<sequence>MKYRIALLALLASGPALAGPVNGTFNGTYDCGGTSMSLSLSVSDMTDPVTAIFSFTNQGDAAGAFTMSGRFDAAESRLTLVPGQWLHQPDGYVAVGLTAVLDGDVLRGRIDNPACGALRLSRNGAAPAPDPVPQADPEPTAISGAANEPAPAIAEGSPLAPFARQAAANPASVPGTPAYPFPGNWIIDIPGGSGIWSKEVERDYIRQIETTTWTMEHGIGAKGAGVLQIDPAGTYRISWLTGRWSGRWSANPDDRFPGSLLLKHPANDHDDWIVFLDEEGRVQARKYPYGGLDYNLLRPVESGALAEYLLAEKDPSSLVGEWTLLTPGTADETGSLSLAADGTYRLADTLMERESTGRWSRKEDMLVLSGGAWGEGDAYAKFGEPGRIVVIAGGSEWDGRPR</sequence>
<comment type="caution">
    <text evidence="3">The sequence shown here is derived from an EMBL/GenBank/DDBJ whole genome shotgun (WGS) entry which is preliminary data.</text>
</comment>
<feature type="chain" id="PRO_5030945371" evidence="2">
    <location>
        <begin position="19"/>
        <end position="402"/>
    </location>
</feature>
<evidence type="ECO:0000313" key="4">
    <source>
        <dbReference type="Proteomes" id="UP000528286"/>
    </source>
</evidence>
<evidence type="ECO:0000313" key="3">
    <source>
        <dbReference type="EMBL" id="MBB4066085.1"/>
    </source>
</evidence>
<evidence type="ECO:0000256" key="1">
    <source>
        <dbReference type="SAM" id="MobiDB-lite"/>
    </source>
</evidence>
<accession>A0A7W6NM41</accession>
<evidence type="ECO:0000256" key="2">
    <source>
        <dbReference type="SAM" id="SignalP"/>
    </source>
</evidence>
<name>A0A7W6NM41_9HYPH</name>